<name>A0A840I046_9PROT</name>
<reference evidence="15 16" key="1">
    <citation type="submission" date="2020-08" db="EMBL/GenBank/DDBJ databases">
        <title>Genomic Encyclopedia of Type Strains, Phase IV (KMG-IV): sequencing the most valuable type-strain genomes for metagenomic binning, comparative biology and taxonomic classification.</title>
        <authorList>
            <person name="Goeker M."/>
        </authorList>
    </citation>
    <scope>NUCLEOTIDE SEQUENCE [LARGE SCALE GENOMIC DNA]</scope>
    <source>
        <strain evidence="15 16">DSM 102850</strain>
    </source>
</reference>
<dbReference type="GO" id="GO:0009279">
    <property type="term" value="C:cell outer membrane"/>
    <property type="evidence" value="ECO:0007669"/>
    <property type="project" value="UniProtKB-SubCell"/>
</dbReference>
<evidence type="ECO:0000256" key="4">
    <source>
        <dbReference type="ARBA" id="ARBA00022692"/>
    </source>
</evidence>
<dbReference type="Gene3D" id="2.170.130.10">
    <property type="entry name" value="TonB-dependent receptor, plug domain"/>
    <property type="match status" value="1"/>
</dbReference>
<evidence type="ECO:0000256" key="2">
    <source>
        <dbReference type="ARBA" id="ARBA00022448"/>
    </source>
</evidence>
<evidence type="ECO:0000256" key="3">
    <source>
        <dbReference type="ARBA" id="ARBA00022452"/>
    </source>
</evidence>
<proteinExistence type="inferred from homology"/>
<evidence type="ECO:0000256" key="8">
    <source>
        <dbReference type="ARBA" id="ARBA00023170"/>
    </source>
</evidence>
<comment type="subcellular location">
    <subcellularLocation>
        <location evidence="1 10">Cell outer membrane</location>
        <topology evidence="1 10">Multi-pass membrane protein</topology>
    </subcellularLocation>
</comment>
<gene>
    <name evidence="15" type="ORF">GGQ59_000038</name>
</gene>
<dbReference type="Pfam" id="PF00593">
    <property type="entry name" value="TonB_dep_Rec_b-barrel"/>
    <property type="match status" value="1"/>
</dbReference>
<evidence type="ECO:0000256" key="9">
    <source>
        <dbReference type="ARBA" id="ARBA00023237"/>
    </source>
</evidence>
<keyword evidence="8" id="KW-0675">Receptor</keyword>
<comment type="similarity">
    <text evidence="10 12">Belongs to the TonB-dependent receptor family.</text>
</comment>
<evidence type="ECO:0000256" key="6">
    <source>
        <dbReference type="ARBA" id="ARBA00023077"/>
    </source>
</evidence>
<dbReference type="InterPro" id="IPR036942">
    <property type="entry name" value="Beta-barrel_TonB_sf"/>
</dbReference>
<evidence type="ECO:0000256" key="5">
    <source>
        <dbReference type="ARBA" id="ARBA00022729"/>
    </source>
</evidence>
<evidence type="ECO:0000256" key="11">
    <source>
        <dbReference type="PROSITE-ProRule" id="PRU10143"/>
    </source>
</evidence>
<keyword evidence="16" id="KW-1185">Reference proteome</keyword>
<dbReference type="InterPro" id="IPR012910">
    <property type="entry name" value="Plug_dom"/>
</dbReference>
<feature type="domain" description="TonB-dependent receptor-like beta-barrel" evidence="13">
    <location>
        <begin position="231"/>
        <end position="564"/>
    </location>
</feature>
<keyword evidence="4 10" id="KW-0812">Transmembrane</keyword>
<dbReference type="Gene3D" id="2.40.170.20">
    <property type="entry name" value="TonB-dependent receptor, beta-barrel domain"/>
    <property type="match status" value="1"/>
</dbReference>
<feature type="short sequence motif" description="TonB box" evidence="11">
    <location>
        <begin position="21"/>
        <end position="27"/>
    </location>
</feature>
<evidence type="ECO:0000259" key="13">
    <source>
        <dbReference type="Pfam" id="PF00593"/>
    </source>
</evidence>
<dbReference type="PROSITE" id="PS00430">
    <property type="entry name" value="TONB_DEPENDENT_REC_1"/>
    <property type="match status" value="1"/>
</dbReference>
<keyword evidence="7 10" id="KW-0472">Membrane</keyword>
<keyword evidence="6 11" id="KW-0798">TonB box</keyword>
<dbReference type="InterPro" id="IPR000531">
    <property type="entry name" value="Beta-barrel_TonB"/>
</dbReference>
<evidence type="ECO:0000259" key="14">
    <source>
        <dbReference type="Pfam" id="PF07715"/>
    </source>
</evidence>
<dbReference type="RefSeq" id="WP_183814725.1">
    <property type="nucleotide sequence ID" value="NZ_JACHOB010000001.1"/>
</dbReference>
<dbReference type="InterPro" id="IPR037066">
    <property type="entry name" value="Plug_dom_sf"/>
</dbReference>
<dbReference type="GO" id="GO:0044718">
    <property type="term" value="P:siderophore transmembrane transport"/>
    <property type="evidence" value="ECO:0007669"/>
    <property type="project" value="TreeGrafter"/>
</dbReference>
<dbReference type="GO" id="GO:0015344">
    <property type="term" value="F:siderophore uptake transmembrane transporter activity"/>
    <property type="evidence" value="ECO:0007669"/>
    <property type="project" value="TreeGrafter"/>
</dbReference>
<keyword evidence="5" id="KW-0732">Signal</keyword>
<dbReference type="EMBL" id="JACHOB010000001">
    <property type="protein sequence ID" value="MBB4657538.1"/>
    <property type="molecule type" value="Genomic_DNA"/>
</dbReference>
<dbReference type="PROSITE" id="PS52016">
    <property type="entry name" value="TONB_DEPENDENT_REC_3"/>
    <property type="match status" value="1"/>
</dbReference>
<dbReference type="Pfam" id="PF07715">
    <property type="entry name" value="Plug"/>
    <property type="match status" value="1"/>
</dbReference>
<protein>
    <submittedName>
        <fullName evidence="15">Vitamin B12 transporter</fullName>
    </submittedName>
</protein>
<evidence type="ECO:0000313" key="15">
    <source>
        <dbReference type="EMBL" id="MBB4657538.1"/>
    </source>
</evidence>
<evidence type="ECO:0000256" key="12">
    <source>
        <dbReference type="RuleBase" id="RU003357"/>
    </source>
</evidence>
<comment type="caution">
    <text evidence="15">The sequence shown here is derived from an EMBL/GenBank/DDBJ whole genome shotgun (WGS) entry which is preliminary data.</text>
</comment>
<accession>A0A840I046</accession>
<keyword evidence="9 10" id="KW-0998">Cell outer membrane</keyword>
<evidence type="ECO:0000256" key="10">
    <source>
        <dbReference type="PROSITE-ProRule" id="PRU01360"/>
    </source>
</evidence>
<dbReference type="SUPFAM" id="SSF56935">
    <property type="entry name" value="Porins"/>
    <property type="match status" value="1"/>
</dbReference>
<evidence type="ECO:0000313" key="16">
    <source>
        <dbReference type="Proteomes" id="UP000563524"/>
    </source>
</evidence>
<dbReference type="InterPro" id="IPR010916">
    <property type="entry name" value="TonB_box_CS"/>
</dbReference>
<keyword evidence="2 10" id="KW-0813">Transport</keyword>
<dbReference type="Proteomes" id="UP000563524">
    <property type="component" value="Unassembled WGS sequence"/>
</dbReference>
<evidence type="ECO:0000256" key="1">
    <source>
        <dbReference type="ARBA" id="ARBA00004571"/>
    </source>
</evidence>
<dbReference type="PANTHER" id="PTHR30069">
    <property type="entry name" value="TONB-DEPENDENT OUTER MEMBRANE RECEPTOR"/>
    <property type="match status" value="1"/>
</dbReference>
<evidence type="ECO:0000256" key="7">
    <source>
        <dbReference type="ARBA" id="ARBA00023136"/>
    </source>
</evidence>
<keyword evidence="3 10" id="KW-1134">Transmembrane beta strand</keyword>
<sequence>MLTATIVMALAQGAAVPKDDTIVVLGERLVDDTALAIERIDPSRFAFSPDVAAALTNSPSVEVITNGPAARTELFLRGGDSNFAAVSLDGVQLNDVTDNRGGAVDLSAIAPFEVGNAVLRKGAVSVLQGSAALSGHVALETEDPLTAPTFAARVRAAEGGLIGGNVGWSPLRSEAIGLRLTATAFDQGDLPGGQGASRASLGAKMTGALAAGQVTASVRHGRTEREVFPDASGGDRLAASPDLEESEANLTTASLRYVGDERAWTPSFALSYLRRSDDRVSPAVPPQVPAGTTDSTYQRFSGVATVRTQLRAQWQGLVGAEVTHEDGDVEGTLDYGGPLPVGFSQERTTPSVFAEARREPRGADGASVYLGVRADHVEGGQLVPTARAGITVPVAIGTDTELFANVGNGFKAPSFFALSDPLVGNPDLEDERSVSGEAGLRSALPGGGDAALSVHHTRYRNIIDFDWETFSQVNRDSVEITGVEGTLTQPLGRHEVAVFATLLDVDAPEGALLARPDWRAGASWRWASDRFKAYASYKIRSKIDASSVPTGVATLDGSSRLDGYLGVVVSEGLVLALTGDDVFASENEAAPGFSPYGRRVGVRLDFAY</sequence>
<dbReference type="InterPro" id="IPR039426">
    <property type="entry name" value="TonB-dep_rcpt-like"/>
</dbReference>
<feature type="domain" description="TonB-dependent receptor plug" evidence="14">
    <location>
        <begin position="49"/>
        <end position="135"/>
    </location>
</feature>
<organism evidence="15 16">
    <name type="scientific">Parvularcula dongshanensis</name>
    <dbReference type="NCBI Taxonomy" id="1173995"/>
    <lineage>
        <taxon>Bacteria</taxon>
        <taxon>Pseudomonadati</taxon>
        <taxon>Pseudomonadota</taxon>
        <taxon>Alphaproteobacteria</taxon>
        <taxon>Parvularculales</taxon>
        <taxon>Parvularculaceae</taxon>
        <taxon>Parvularcula</taxon>
    </lineage>
</organism>
<dbReference type="PANTHER" id="PTHR30069:SF29">
    <property type="entry name" value="HEMOGLOBIN AND HEMOGLOBIN-HAPTOGLOBIN-BINDING PROTEIN 1-RELATED"/>
    <property type="match status" value="1"/>
</dbReference>
<dbReference type="AlphaFoldDB" id="A0A840I046"/>